<dbReference type="AlphaFoldDB" id="A0A412AVK7"/>
<comment type="caution">
    <text evidence="1">The sequence shown here is derived from an EMBL/GenBank/DDBJ whole genome shotgun (WGS) entry which is preliminary data.</text>
</comment>
<reference evidence="1 2" key="1">
    <citation type="submission" date="2018-08" db="EMBL/GenBank/DDBJ databases">
        <title>A genome reference for cultivated species of the human gut microbiota.</title>
        <authorList>
            <person name="Zou Y."/>
            <person name="Xue W."/>
            <person name="Luo G."/>
        </authorList>
    </citation>
    <scope>NUCLEOTIDE SEQUENCE [LARGE SCALE GENOMIC DNA]</scope>
    <source>
        <strain evidence="1 2">AF28-26</strain>
    </source>
</reference>
<dbReference type="InterPro" id="IPR014710">
    <property type="entry name" value="RmlC-like_jellyroll"/>
</dbReference>
<dbReference type="Proteomes" id="UP000284751">
    <property type="component" value="Unassembled WGS sequence"/>
</dbReference>
<organism evidence="1 2">
    <name type="scientific">[Clostridium] leptum</name>
    <dbReference type="NCBI Taxonomy" id="1535"/>
    <lineage>
        <taxon>Bacteria</taxon>
        <taxon>Bacillati</taxon>
        <taxon>Bacillota</taxon>
        <taxon>Clostridia</taxon>
        <taxon>Eubacteriales</taxon>
        <taxon>Oscillospiraceae</taxon>
        <taxon>Oscillospiraceae incertae sedis</taxon>
    </lineage>
</organism>
<keyword evidence="1" id="KW-0413">Isomerase</keyword>
<evidence type="ECO:0000313" key="1">
    <source>
        <dbReference type="EMBL" id="RGQ37496.1"/>
    </source>
</evidence>
<dbReference type="GO" id="GO:0016853">
    <property type="term" value="F:isomerase activity"/>
    <property type="evidence" value="ECO:0007669"/>
    <property type="project" value="UniProtKB-KW"/>
</dbReference>
<sequence length="189" mass="21734">MVAAREQIDKANAEARELLKVAGIVITEEEAKQIEYCDYHLGEFDMIGTEILTYVNTDRVCAKEMMLIPYQICSEHLHPQLGAYQGKEETFRCRWGEVYLYVPGEPTKQPQGGVPEHRKEHFTVWHEIYLRLGKQYTLKEQTRHWFQAGPEGAVISEFSTPSFDEADILLIRKSSGNPIIKKTPFPGNF</sequence>
<evidence type="ECO:0000313" key="2">
    <source>
        <dbReference type="Proteomes" id="UP000284751"/>
    </source>
</evidence>
<proteinExistence type="predicted"/>
<dbReference type="CDD" id="cd20308">
    <property type="entry name" value="cupin_YdaE"/>
    <property type="match status" value="1"/>
</dbReference>
<gene>
    <name evidence="1" type="ORF">DWY99_10560</name>
</gene>
<accession>A0A412AVK7</accession>
<protein>
    <submittedName>
        <fullName evidence="1">D-lyxose/D-mannose family sugar isomerase</fullName>
    </submittedName>
</protein>
<name>A0A412AVK7_9FIRM</name>
<dbReference type="EMBL" id="QRTC01000046">
    <property type="protein sequence ID" value="RGQ37496.1"/>
    <property type="molecule type" value="Genomic_DNA"/>
</dbReference>
<dbReference type="Gene3D" id="2.60.120.10">
    <property type="entry name" value="Jelly Rolls"/>
    <property type="match status" value="1"/>
</dbReference>